<keyword evidence="3" id="KW-1133">Transmembrane helix</keyword>
<keyword evidence="1" id="KW-0406">Ion transport</keyword>
<gene>
    <name evidence="4" type="ORF">FHP25_36695</name>
</gene>
<dbReference type="InterPro" id="IPR016989">
    <property type="entry name" value="Atp1_alphaprobac"/>
</dbReference>
<protein>
    <recommendedName>
        <fullName evidence="1">ATP synthase protein I</fullName>
    </recommendedName>
</protein>
<keyword evidence="3" id="KW-0812">Transmembrane</keyword>
<dbReference type="Pfam" id="PF09527">
    <property type="entry name" value="ATPase_gene1"/>
    <property type="match status" value="1"/>
</dbReference>
<dbReference type="EMBL" id="VDUZ01000068">
    <property type="protein sequence ID" value="TXL69946.1"/>
    <property type="molecule type" value="Genomic_DNA"/>
</dbReference>
<comment type="caution">
    <text evidence="4">The sequence shown here is derived from an EMBL/GenBank/DDBJ whole genome shotgun (WGS) entry which is preliminary data.</text>
</comment>
<dbReference type="InterPro" id="IPR032820">
    <property type="entry name" value="ATPase_put"/>
</dbReference>
<keyword evidence="1" id="KW-0813">Transport</keyword>
<dbReference type="OrthoDB" id="15401at2"/>
<comment type="similarity">
    <text evidence="1">Belongs to the bacterial AtpI family.</text>
</comment>
<evidence type="ECO:0000256" key="3">
    <source>
        <dbReference type="SAM" id="Phobius"/>
    </source>
</evidence>
<sequence length="110" mass="11594">MADEHKPTSLEDLDARVNAARAAHEQRSGTRNSAAGGKPPLTGFGLAMRIGTELVAALAVGVGIGYVLDLWLGTRPWLMVVFFFLGSAAGMLNVYRATAFMGRRGDSDGA</sequence>
<keyword evidence="1" id="KW-0375">Hydrogen ion transport</keyword>
<dbReference type="Proteomes" id="UP000321638">
    <property type="component" value="Unassembled WGS sequence"/>
</dbReference>
<comment type="function">
    <text evidence="1">A possible function for this protein is to guide the assembly of the membrane sector of the ATPase enzyme complex.</text>
</comment>
<dbReference type="GO" id="GO:1902600">
    <property type="term" value="P:proton transmembrane transport"/>
    <property type="evidence" value="ECO:0007669"/>
    <property type="project" value="UniProtKB-KW"/>
</dbReference>
<evidence type="ECO:0000256" key="2">
    <source>
        <dbReference type="SAM" id="MobiDB-lite"/>
    </source>
</evidence>
<dbReference type="AlphaFoldDB" id="A0A5C8P8S9"/>
<feature type="compositionally biased region" description="Basic and acidic residues" evidence="2">
    <location>
        <begin position="1"/>
        <end position="15"/>
    </location>
</feature>
<feature type="region of interest" description="Disordered" evidence="2">
    <location>
        <begin position="1"/>
        <end position="39"/>
    </location>
</feature>
<dbReference type="PIRSF" id="PIRSF032126">
    <property type="entry name" value="F0F1_ATP_synthase_subunit_I"/>
    <property type="match status" value="1"/>
</dbReference>
<organism evidence="4 5">
    <name type="scientific">Vineibacter terrae</name>
    <dbReference type="NCBI Taxonomy" id="2586908"/>
    <lineage>
        <taxon>Bacteria</taxon>
        <taxon>Pseudomonadati</taxon>
        <taxon>Pseudomonadota</taxon>
        <taxon>Alphaproteobacteria</taxon>
        <taxon>Hyphomicrobiales</taxon>
        <taxon>Vineibacter</taxon>
    </lineage>
</organism>
<evidence type="ECO:0000313" key="5">
    <source>
        <dbReference type="Proteomes" id="UP000321638"/>
    </source>
</evidence>
<keyword evidence="5" id="KW-1185">Reference proteome</keyword>
<keyword evidence="1 3" id="KW-0472">Membrane</keyword>
<evidence type="ECO:0000256" key="1">
    <source>
        <dbReference type="PIRNR" id="PIRNR032126"/>
    </source>
</evidence>
<feature type="transmembrane region" description="Helical" evidence="3">
    <location>
        <begin position="54"/>
        <end position="71"/>
    </location>
</feature>
<dbReference type="RefSeq" id="WP_147851982.1">
    <property type="nucleotide sequence ID" value="NZ_DATAJT010000240.1"/>
</dbReference>
<reference evidence="4 5" key="1">
    <citation type="submission" date="2019-06" db="EMBL/GenBank/DDBJ databases">
        <title>New taxonomy in bacterial strain CC-CFT640, isolated from vineyard.</title>
        <authorList>
            <person name="Lin S.-Y."/>
            <person name="Tsai C.-F."/>
            <person name="Young C.-C."/>
        </authorList>
    </citation>
    <scope>NUCLEOTIDE SEQUENCE [LARGE SCALE GENOMIC DNA]</scope>
    <source>
        <strain evidence="4 5">CC-CFT640</strain>
    </source>
</reference>
<name>A0A5C8P8S9_9HYPH</name>
<evidence type="ECO:0000313" key="4">
    <source>
        <dbReference type="EMBL" id="TXL69946.1"/>
    </source>
</evidence>
<accession>A0A5C8P8S9</accession>
<dbReference type="GO" id="GO:0045259">
    <property type="term" value="C:proton-transporting ATP synthase complex"/>
    <property type="evidence" value="ECO:0007669"/>
    <property type="project" value="UniProtKB-UniRule"/>
</dbReference>
<proteinExistence type="inferred from homology"/>
<feature type="transmembrane region" description="Helical" evidence="3">
    <location>
        <begin position="77"/>
        <end position="95"/>
    </location>
</feature>